<evidence type="ECO:0008006" key="4">
    <source>
        <dbReference type="Google" id="ProtNLM"/>
    </source>
</evidence>
<dbReference type="RefSeq" id="WP_121483595.1">
    <property type="nucleotide sequence ID" value="NZ_QQXL01000001.1"/>
</dbReference>
<keyword evidence="1" id="KW-0472">Membrane</keyword>
<accession>A0A496PLB3</accession>
<protein>
    <recommendedName>
        <fullName evidence="4">Helicase/secretion neighborhood TadE-like protein</fullName>
    </recommendedName>
</protein>
<comment type="caution">
    <text evidence="2">The sequence shown here is derived from an EMBL/GenBank/DDBJ whole genome shotgun (WGS) entry which is preliminary data.</text>
</comment>
<name>A0A496PLB3_9MICC</name>
<keyword evidence="1" id="KW-1133">Transmembrane helix</keyword>
<organism evidence="2 3">
    <name type="scientific">Galactobacter caseinivorans</name>
    <dbReference type="NCBI Taxonomy" id="2676123"/>
    <lineage>
        <taxon>Bacteria</taxon>
        <taxon>Bacillati</taxon>
        <taxon>Actinomycetota</taxon>
        <taxon>Actinomycetes</taxon>
        <taxon>Micrococcales</taxon>
        <taxon>Micrococcaceae</taxon>
        <taxon>Galactobacter</taxon>
    </lineage>
</organism>
<reference evidence="2 3" key="1">
    <citation type="submission" date="2018-07" db="EMBL/GenBank/DDBJ databases">
        <title>Arthrobacter sp. nov., isolated from raw cow's milk with high bacterial count.</title>
        <authorList>
            <person name="Hahne J."/>
            <person name="Isele D."/>
            <person name="Lipski A."/>
        </authorList>
    </citation>
    <scope>NUCLEOTIDE SEQUENCE [LARGE SCALE GENOMIC DNA]</scope>
    <source>
        <strain evidence="2 3">JZ R-183</strain>
    </source>
</reference>
<evidence type="ECO:0000313" key="2">
    <source>
        <dbReference type="EMBL" id="RKW71331.1"/>
    </source>
</evidence>
<keyword evidence="3" id="KW-1185">Reference proteome</keyword>
<evidence type="ECO:0000256" key="1">
    <source>
        <dbReference type="SAM" id="Phobius"/>
    </source>
</evidence>
<evidence type="ECO:0000313" key="3">
    <source>
        <dbReference type="Proteomes" id="UP000273119"/>
    </source>
</evidence>
<dbReference type="Proteomes" id="UP000273119">
    <property type="component" value="Unassembled WGS sequence"/>
</dbReference>
<dbReference type="AlphaFoldDB" id="A0A496PLB3"/>
<dbReference type="EMBL" id="QQXL01000001">
    <property type="protein sequence ID" value="RKW71331.1"/>
    <property type="molecule type" value="Genomic_DNA"/>
</dbReference>
<feature type="transmembrane region" description="Helical" evidence="1">
    <location>
        <begin position="18"/>
        <end position="38"/>
    </location>
</feature>
<proteinExistence type="predicted"/>
<gene>
    <name evidence="2" type="ORF">DWQ67_00230</name>
</gene>
<sequence length="135" mass="13388">MRGLGELRGTGERGVSTALHLGVLAAGVAAGVAVLIWADASAEHSRTAVSADLAALAASDTARGLGPVPGQEPCAVASEVARRHKTVLLECQVLSGAGASAQVRVRATASDGAAGWLPLARAETSAWAGEPQVGD</sequence>
<keyword evidence="1" id="KW-0812">Transmembrane</keyword>